<dbReference type="GeneID" id="80536628"/>
<evidence type="ECO:0000313" key="2">
    <source>
        <dbReference type="Proteomes" id="UP000682647"/>
    </source>
</evidence>
<dbReference type="EMBL" id="MN556999">
    <property type="protein sequence ID" value="QHD64775.1"/>
    <property type="molecule type" value="Genomic_RNA"/>
</dbReference>
<dbReference type="RefSeq" id="YP_010798431.1">
    <property type="nucleotide sequence ID" value="NC_076454.1"/>
</dbReference>
<proteinExistence type="predicted"/>
<sequence>MDKYEKDKDHEFVMSHPQSYQPMTRPHRKVLAAIILPTATGKSFLVKQGLPPHVKEADSICHVRETYLLSEFRDDAKITGNWTKYDAKLAAHLRLRAQDGDIILLASSDLAVALDAVILGTCILGRQLWENNVLTRGQPISKYEGCYNSALKNAEMISDSYGDLYNRVMDLIAVWGMYMEGIKHERRITPDHIVDN</sequence>
<accession>A0A6B9Q745</accession>
<reference evidence="1" key="1">
    <citation type="journal article" date="2020" name="Virus Evol.">
        <title>Analysis of the virome associated to grapevine downy mildew lesions reveals new mycovirus lineages.</title>
        <authorList>
            <person name="Chiapello M."/>
            <person name="Rodriguez-Romero J."/>
            <person name="Ayllon M.A."/>
            <person name="Turina M."/>
        </authorList>
    </citation>
    <scope>NUCLEOTIDE SEQUENCE</scope>
    <source>
        <strain evidence="1">DMG-G_DN44042</strain>
    </source>
</reference>
<organism evidence="1 2">
    <name type="scientific">Plasmopara viticola lesion associated mononegaambi virus 4</name>
    <dbReference type="NCBI Taxonomy" id="2692016"/>
    <lineage>
        <taxon>Viruses</taxon>
        <taxon>Riboviria</taxon>
        <taxon>Orthornavirae</taxon>
        <taxon>Negarnaviricota</taxon>
        <taxon>Haploviricotina</taxon>
        <taxon>Monjiviricetes</taxon>
        <taxon>Mononegavirales</taxon>
        <taxon>Mymonaviridae</taxon>
        <taxon>Penicillimonavirus</taxon>
        <taxon>Penicillimonavirus betaplasmoparae</taxon>
    </lineage>
</organism>
<keyword evidence="2" id="KW-1185">Reference proteome</keyword>
<dbReference type="Proteomes" id="UP000682647">
    <property type="component" value="Segment"/>
</dbReference>
<dbReference type="KEGG" id="vg:80536628"/>
<evidence type="ECO:0000313" key="1">
    <source>
        <dbReference type="EMBL" id="QHD64775.1"/>
    </source>
</evidence>
<keyword evidence="1" id="KW-0543">Viral nucleoprotein</keyword>
<name>A0A6B9Q745_9MONO</name>
<dbReference type="GO" id="GO:0019013">
    <property type="term" value="C:viral nucleocapsid"/>
    <property type="evidence" value="ECO:0007669"/>
    <property type="project" value="UniProtKB-KW"/>
</dbReference>
<keyword evidence="1" id="KW-0946">Virion</keyword>
<protein>
    <submittedName>
        <fullName evidence="1">Putative nucleocapsid</fullName>
    </submittedName>
</protein>